<keyword evidence="2" id="KW-1185">Reference proteome</keyword>
<dbReference type="EMBL" id="CM037616">
    <property type="protein sequence ID" value="KAH7993912.1"/>
    <property type="molecule type" value="Genomic_DNA"/>
</dbReference>
<dbReference type="Proteomes" id="UP000827872">
    <property type="component" value="Linkage Group LG03"/>
</dbReference>
<comment type="caution">
    <text evidence="1">The sequence shown here is derived from an EMBL/GenBank/DDBJ whole genome shotgun (WGS) entry which is preliminary data.</text>
</comment>
<protein>
    <submittedName>
        <fullName evidence="1">Uncharacterized protein</fullName>
    </submittedName>
</protein>
<evidence type="ECO:0000313" key="1">
    <source>
        <dbReference type="EMBL" id="KAH7993912.1"/>
    </source>
</evidence>
<reference evidence="1" key="1">
    <citation type="submission" date="2021-08" db="EMBL/GenBank/DDBJ databases">
        <title>The first chromosome-level gecko genome reveals the dynamic sex chromosomes of Neotropical dwarf geckos (Sphaerodactylidae: Sphaerodactylus).</title>
        <authorList>
            <person name="Pinto B.J."/>
            <person name="Keating S.E."/>
            <person name="Gamble T."/>
        </authorList>
    </citation>
    <scope>NUCLEOTIDE SEQUENCE</scope>
    <source>
        <strain evidence="1">TG3544</strain>
    </source>
</reference>
<sequence>MTSTGSSVATMGTSGDICSGRHRCRSRGGCKMAPHIVMSPCQAGHECLRSPDYRSPEVAHPVPECIGPLALYVNKGCFLSRRRGRGLTGGVADRPGSHFAPGCGSPPYASAHGRHRFHEPAECL</sequence>
<name>A0ACB8EMR0_9SAUR</name>
<evidence type="ECO:0000313" key="2">
    <source>
        <dbReference type="Proteomes" id="UP000827872"/>
    </source>
</evidence>
<gene>
    <name evidence="1" type="ORF">K3G42_032645</name>
</gene>
<organism evidence="1 2">
    <name type="scientific">Sphaerodactylus townsendi</name>
    <dbReference type="NCBI Taxonomy" id="933632"/>
    <lineage>
        <taxon>Eukaryota</taxon>
        <taxon>Metazoa</taxon>
        <taxon>Chordata</taxon>
        <taxon>Craniata</taxon>
        <taxon>Vertebrata</taxon>
        <taxon>Euteleostomi</taxon>
        <taxon>Lepidosauria</taxon>
        <taxon>Squamata</taxon>
        <taxon>Bifurcata</taxon>
        <taxon>Gekkota</taxon>
        <taxon>Sphaerodactylidae</taxon>
        <taxon>Sphaerodactylus</taxon>
    </lineage>
</organism>
<proteinExistence type="predicted"/>
<accession>A0ACB8EMR0</accession>